<sequence>MSIFKKSLKTFTSNILGEPAEFKINNAIWLLMETKFGLTQKEYVEGVQDNENIYGAKFVTATLMANGHKVTEQEVLDNTDPADITAFAMAYNEVMSEKYADIVGTGTEGKTQKK</sequence>
<evidence type="ECO:0000313" key="2">
    <source>
        <dbReference type="Proteomes" id="UP000306420"/>
    </source>
</evidence>
<gene>
    <name evidence="1" type="ORF">FEZ33_01190</name>
</gene>
<dbReference type="AlphaFoldDB" id="A0A5R9ELR5"/>
<evidence type="ECO:0000313" key="1">
    <source>
        <dbReference type="EMBL" id="TLQ49278.1"/>
    </source>
</evidence>
<organism evidence="1 2">
    <name type="scientific">Ruoffia tabacinasalis</name>
    <dbReference type="NCBI Taxonomy" id="87458"/>
    <lineage>
        <taxon>Bacteria</taxon>
        <taxon>Bacillati</taxon>
        <taxon>Bacillota</taxon>
        <taxon>Bacilli</taxon>
        <taxon>Lactobacillales</taxon>
        <taxon>Aerococcaceae</taxon>
        <taxon>Ruoffia</taxon>
    </lineage>
</organism>
<comment type="caution">
    <text evidence="1">The sequence shown here is derived from an EMBL/GenBank/DDBJ whole genome shotgun (WGS) entry which is preliminary data.</text>
</comment>
<dbReference type="RefSeq" id="WP_138403560.1">
    <property type="nucleotide sequence ID" value="NZ_VBSP01000002.1"/>
</dbReference>
<dbReference type="OrthoDB" id="3010344at2"/>
<protein>
    <submittedName>
        <fullName evidence="1">Uncharacterized protein</fullName>
    </submittedName>
</protein>
<accession>A0A5R9ELR5</accession>
<dbReference type="Proteomes" id="UP000306420">
    <property type="component" value="Unassembled WGS sequence"/>
</dbReference>
<reference evidence="1 2" key="1">
    <citation type="submission" date="2019-05" db="EMBL/GenBank/DDBJ databases">
        <title>The metagenome of a microbial culture collection derived from dairy environment covers the genomic content of the human microbiome.</title>
        <authorList>
            <person name="Roder T."/>
            <person name="Wuthrich D."/>
            <person name="Sattari Z."/>
            <person name="Von Ah U."/>
            <person name="Bar C."/>
            <person name="Ronchi F."/>
            <person name="Macpherson A.J."/>
            <person name="Ganal-Vonarburg S.C."/>
            <person name="Bruggmann R."/>
            <person name="Vergeres G."/>
        </authorList>
    </citation>
    <scope>NUCLEOTIDE SEQUENCE [LARGE SCALE GENOMIC DNA]</scope>
    <source>
        <strain evidence="1 2">FAM 24227</strain>
    </source>
</reference>
<proteinExistence type="predicted"/>
<name>A0A5R9ELR5_9LACT</name>
<dbReference type="EMBL" id="VBSP01000002">
    <property type="protein sequence ID" value="TLQ49278.1"/>
    <property type="molecule type" value="Genomic_DNA"/>
</dbReference>